<dbReference type="Pfam" id="PF00076">
    <property type="entry name" value="RRM_1"/>
    <property type="match status" value="1"/>
</dbReference>
<sequence length="377" mass="41202">MVYTFRVKKTKSAKNSMEGLGIPQDLSGSTSNGDSIVSDSSSESEISDRVESSTLISRADQRKNRKVKKERLLRTVFVGNLPASMTPKSLHKLFVHALKSAAIQPTDCKVESVRLRGAVPVTGGTSRQARKRSSIQHDFAAGDSHTQIGFVVFTSPVGVPAALKMNGYFLPKGGSGDGNHIRVDVCSRQKASYNTRNSIFIGNLPFSANEEQVRQVFAPFGKITSVRLVRDSATGAVKGIGFVEFEDASSVPLAIRRGAIKSDDSNNQQGLVVGGRQLRVEAWKSIKKAKDPAKRREKSQNTRGISSGSGRVNSIRVPTNLRGRQARKKFVKQALQKRNKRKQMEVTDGSTKVLKKRKTAATGVARNPRKKIKKATR</sequence>
<dbReference type="PROSITE" id="PS50102">
    <property type="entry name" value="RRM"/>
    <property type="match status" value="2"/>
</dbReference>
<feature type="region of interest" description="Disordered" evidence="3">
    <location>
        <begin position="285"/>
        <end position="318"/>
    </location>
</feature>
<evidence type="ECO:0000313" key="5">
    <source>
        <dbReference type="WBParaSite" id="MCU_006813-RA"/>
    </source>
</evidence>
<dbReference type="PANTHER" id="PTHR48025:SF1">
    <property type="entry name" value="RRM DOMAIN-CONTAINING PROTEIN"/>
    <property type="match status" value="1"/>
</dbReference>
<feature type="compositionally biased region" description="Low complexity" evidence="3">
    <location>
        <begin position="34"/>
        <end position="44"/>
    </location>
</feature>
<dbReference type="PANTHER" id="PTHR48025">
    <property type="entry name" value="OS02G0815200 PROTEIN"/>
    <property type="match status" value="1"/>
</dbReference>
<feature type="region of interest" description="Disordered" evidence="3">
    <location>
        <begin position="335"/>
        <end position="377"/>
    </location>
</feature>
<feature type="domain" description="RRM" evidence="4">
    <location>
        <begin position="197"/>
        <end position="285"/>
    </location>
</feature>
<reference evidence="5" key="1">
    <citation type="submission" date="2019-11" db="UniProtKB">
        <authorList>
            <consortium name="WormBaseParasite"/>
        </authorList>
    </citation>
    <scope>IDENTIFICATION</scope>
</reference>
<dbReference type="Gene3D" id="3.30.70.330">
    <property type="match status" value="2"/>
</dbReference>
<organism evidence="5">
    <name type="scientific">Mesocestoides corti</name>
    <name type="common">Flatworm</name>
    <dbReference type="NCBI Taxonomy" id="53468"/>
    <lineage>
        <taxon>Eukaryota</taxon>
        <taxon>Metazoa</taxon>
        <taxon>Spiralia</taxon>
        <taxon>Lophotrochozoa</taxon>
        <taxon>Platyhelminthes</taxon>
        <taxon>Cestoda</taxon>
        <taxon>Eucestoda</taxon>
        <taxon>Cyclophyllidea</taxon>
        <taxon>Mesocestoididae</taxon>
        <taxon>Mesocestoides</taxon>
    </lineage>
</organism>
<dbReference type="WBParaSite" id="MCU_006813-RA">
    <property type="protein sequence ID" value="MCU_006813-RA"/>
    <property type="gene ID" value="MCU_006813"/>
</dbReference>
<feature type="region of interest" description="Disordered" evidence="3">
    <location>
        <begin position="14"/>
        <end position="52"/>
    </location>
</feature>
<feature type="compositionally biased region" description="Basic residues" evidence="3">
    <location>
        <begin position="367"/>
        <end position="377"/>
    </location>
</feature>
<feature type="domain" description="RRM" evidence="4">
    <location>
        <begin position="74"/>
        <end position="188"/>
    </location>
</feature>
<dbReference type="PROSITE" id="PS50096">
    <property type="entry name" value="IQ"/>
    <property type="match status" value="1"/>
</dbReference>
<dbReference type="AlphaFoldDB" id="A0A5K3FBB1"/>
<dbReference type="InterPro" id="IPR035979">
    <property type="entry name" value="RBD_domain_sf"/>
</dbReference>
<keyword evidence="1 2" id="KW-0694">RNA-binding</keyword>
<dbReference type="InterPro" id="IPR012677">
    <property type="entry name" value="Nucleotide-bd_a/b_plait_sf"/>
</dbReference>
<dbReference type="InterPro" id="IPR000504">
    <property type="entry name" value="RRM_dom"/>
</dbReference>
<evidence type="ECO:0000256" key="1">
    <source>
        <dbReference type="ARBA" id="ARBA00022884"/>
    </source>
</evidence>
<dbReference type="InterPro" id="IPR050502">
    <property type="entry name" value="Euk_RNA-bind_prot"/>
</dbReference>
<feature type="compositionally biased region" description="Basic and acidic residues" evidence="3">
    <location>
        <begin position="285"/>
        <end position="300"/>
    </location>
</feature>
<protein>
    <submittedName>
        <fullName evidence="5">RRM domain-containing protein</fullName>
    </submittedName>
</protein>
<accession>A0A5K3FBB1</accession>
<evidence type="ECO:0000259" key="4">
    <source>
        <dbReference type="PROSITE" id="PS50102"/>
    </source>
</evidence>
<proteinExistence type="predicted"/>
<evidence type="ECO:0000256" key="2">
    <source>
        <dbReference type="PROSITE-ProRule" id="PRU00176"/>
    </source>
</evidence>
<dbReference type="SMART" id="SM00360">
    <property type="entry name" value="RRM"/>
    <property type="match status" value="2"/>
</dbReference>
<dbReference type="SUPFAM" id="SSF54928">
    <property type="entry name" value="RNA-binding domain, RBD"/>
    <property type="match status" value="2"/>
</dbReference>
<dbReference type="GO" id="GO:0003729">
    <property type="term" value="F:mRNA binding"/>
    <property type="evidence" value="ECO:0007669"/>
    <property type="project" value="TreeGrafter"/>
</dbReference>
<feature type="compositionally biased region" description="Polar residues" evidence="3">
    <location>
        <begin position="301"/>
        <end position="312"/>
    </location>
</feature>
<evidence type="ECO:0000256" key="3">
    <source>
        <dbReference type="SAM" id="MobiDB-lite"/>
    </source>
</evidence>
<name>A0A5K3FBB1_MESCO</name>